<proteinExistence type="predicted"/>
<sequence length="278" mass="29944">MHEAVLNNEVGIVRQYTPGVEGGDIDGNGEVDSYPRKLYMHRPTSSPAQRLASRDGSVPSAISKVRPMRQEQSLSRLDTDDGSSESESSQSELGTEGSSGVKLMNDVAPVEIFAEQDTPAGKDNSTPVSEAKEETEDFSQSKPGFDFSSPLTVTPPEDSEVTEEVTEEVSPPREKMDAIVNPSEQEENQYTTSPSPSGDENDGAAVESPPSANPEPPSLQHQHSISFGSAGYLGGFHDQRLYGVGLRRVLAGPSTPPSRPLSRLGFREDEQQRPETAT</sequence>
<protein>
    <submittedName>
        <fullName evidence="1">Uncharacterized protein</fullName>
    </submittedName>
</protein>
<name>A0ACC2IKK8_9PEZI</name>
<dbReference type="Proteomes" id="UP001153334">
    <property type="component" value="Unassembled WGS sequence"/>
</dbReference>
<reference evidence="1" key="1">
    <citation type="submission" date="2022-11" db="EMBL/GenBank/DDBJ databases">
        <title>Genome Sequence of Nemania bipapillata.</title>
        <authorList>
            <person name="Buettner E."/>
        </authorList>
    </citation>
    <scope>NUCLEOTIDE SEQUENCE</scope>
    <source>
        <strain evidence="1">CP14</strain>
    </source>
</reference>
<organism evidence="1 2">
    <name type="scientific">Nemania bipapillata</name>
    <dbReference type="NCBI Taxonomy" id="110536"/>
    <lineage>
        <taxon>Eukaryota</taxon>
        <taxon>Fungi</taxon>
        <taxon>Dikarya</taxon>
        <taxon>Ascomycota</taxon>
        <taxon>Pezizomycotina</taxon>
        <taxon>Sordariomycetes</taxon>
        <taxon>Xylariomycetidae</taxon>
        <taxon>Xylariales</taxon>
        <taxon>Xylariaceae</taxon>
        <taxon>Nemania</taxon>
    </lineage>
</organism>
<evidence type="ECO:0000313" key="2">
    <source>
        <dbReference type="Proteomes" id="UP001153334"/>
    </source>
</evidence>
<evidence type="ECO:0000313" key="1">
    <source>
        <dbReference type="EMBL" id="KAJ8115729.1"/>
    </source>
</evidence>
<gene>
    <name evidence="1" type="ORF">ONZ43_g4601</name>
</gene>
<keyword evidence="2" id="KW-1185">Reference proteome</keyword>
<dbReference type="EMBL" id="JAPESX010001267">
    <property type="protein sequence ID" value="KAJ8115729.1"/>
    <property type="molecule type" value="Genomic_DNA"/>
</dbReference>
<accession>A0ACC2IKK8</accession>
<comment type="caution">
    <text evidence="1">The sequence shown here is derived from an EMBL/GenBank/DDBJ whole genome shotgun (WGS) entry which is preliminary data.</text>
</comment>